<organism evidence="1">
    <name type="scientific">Timema bartmani</name>
    <dbReference type="NCBI Taxonomy" id="61472"/>
    <lineage>
        <taxon>Eukaryota</taxon>
        <taxon>Metazoa</taxon>
        <taxon>Ecdysozoa</taxon>
        <taxon>Arthropoda</taxon>
        <taxon>Hexapoda</taxon>
        <taxon>Insecta</taxon>
        <taxon>Pterygota</taxon>
        <taxon>Neoptera</taxon>
        <taxon>Polyneoptera</taxon>
        <taxon>Phasmatodea</taxon>
        <taxon>Timematodea</taxon>
        <taxon>Timematoidea</taxon>
        <taxon>Timematidae</taxon>
        <taxon>Timema</taxon>
    </lineage>
</organism>
<accession>A0A7R9FCB0</accession>
<gene>
    <name evidence="1" type="ORF">TBIB3V08_LOCUS12298</name>
</gene>
<name>A0A7R9FCB0_9NEOP</name>
<protein>
    <submittedName>
        <fullName evidence="1">Uncharacterized protein</fullName>
    </submittedName>
</protein>
<dbReference type="AlphaFoldDB" id="A0A7R9FCB0"/>
<sequence>MLEWERPANYSGGMLREMATVTRWTTIRMLTTGLFHSLNKKSNKQPVTCPVASAIYGFHDLSVFVGVEGYFGLLLDGLHQVRLASCETPYNRPMGRDLVYPMHLYTWPANTHPSDNPSSSRLAQGMLGACCNVPYSNFYYPHNIHFCLEPLWNIQREYSKGLQPTSYEKWWDLQVLKSFCGPEARLFSSNLPCTANKAKKGK</sequence>
<proteinExistence type="predicted"/>
<evidence type="ECO:0000313" key="1">
    <source>
        <dbReference type="EMBL" id="CAD7450027.1"/>
    </source>
</evidence>
<reference evidence="1" key="1">
    <citation type="submission" date="2020-11" db="EMBL/GenBank/DDBJ databases">
        <authorList>
            <person name="Tran Van P."/>
        </authorList>
    </citation>
    <scope>NUCLEOTIDE SEQUENCE</scope>
</reference>
<dbReference type="EMBL" id="OD573285">
    <property type="protein sequence ID" value="CAD7450027.1"/>
    <property type="molecule type" value="Genomic_DNA"/>
</dbReference>